<evidence type="ECO:0000256" key="2">
    <source>
        <dbReference type="ARBA" id="ARBA00022475"/>
    </source>
</evidence>
<dbReference type="BioCyc" id="HAUR316274:GHYA-772-MONOMER"/>
<protein>
    <recommendedName>
        <fullName evidence="9">Polysaccharide biosynthesis protein</fullName>
    </recommendedName>
</protein>
<evidence type="ECO:0000256" key="6">
    <source>
        <dbReference type="SAM" id="Phobius"/>
    </source>
</evidence>
<feature type="transmembrane region" description="Helical" evidence="6">
    <location>
        <begin position="361"/>
        <end position="379"/>
    </location>
</feature>
<feature type="transmembrane region" description="Helical" evidence="6">
    <location>
        <begin position="325"/>
        <end position="349"/>
    </location>
</feature>
<dbReference type="KEGG" id="hau:Haur_0760"/>
<feature type="transmembrane region" description="Helical" evidence="6">
    <location>
        <begin position="290"/>
        <end position="313"/>
    </location>
</feature>
<evidence type="ECO:0000256" key="4">
    <source>
        <dbReference type="ARBA" id="ARBA00022989"/>
    </source>
</evidence>
<gene>
    <name evidence="7" type="ordered locus">Haur_0760</name>
</gene>
<dbReference type="STRING" id="316274.Haur_0760"/>
<dbReference type="CDD" id="cd13126">
    <property type="entry name" value="MATE_like_11"/>
    <property type="match status" value="1"/>
</dbReference>
<evidence type="ECO:0008006" key="9">
    <source>
        <dbReference type="Google" id="ProtNLM"/>
    </source>
</evidence>
<keyword evidence="4 6" id="KW-1133">Transmembrane helix</keyword>
<evidence type="ECO:0000313" key="8">
    <source>
        <dbReference type="Proteomes" id="UP000000787"/>
    </source>
</evidence>
<comment type="subcellular location">
    <subcellularLocation>
        <location evidence="1">Cell membrane</location>
        <topology evidence="1">Multi-pass membrane protein</topology>
    </subcellularLocation>
</comment>
<feature type="transmembrane region" description="Helical" evidence="6">
    <location>
        <begin position="24"/>
        <end position="46"/>
    </location>
</feature>
<dbReference type="GO" id="GO:0005886">
    <property type="term" value="C:plasma membrane"/>
    <property type="evidence" value="ECO:0007669"/>
    <property type="project" value="UniProtKB-SubCell"/>
</dbReference>
<sequence>MGVLQRSTFSIAHLPLLQRLKQALGFWLVASMLLVNLGNYGFAIVLGRGLGPQVYAEVNLIVTCFALATLLSSMFQIYAANASVRPNNHATLRRLRQIAWGIGAASAGVCTGLAAFWQSKFHTSPTPLLVLGLGLGSYYALGVERGIMQSQAAFGRLALNALLEMLIRLIGAMIVVSLSLGVTEASVALTSSLLGAWWFSRSKPTVTQVDGVSHQTPSLWPIGLCLAGQGLLLNSDIVLVTLWFSSQIAGQYAALALIGRIGLFVSSTVATLFFAKLLRADQSTIQQREAFWQSLGITTIIGIVFSLACWAMPDLIVQALFGSAYLPIVSVLWRYAAIASGYALVNLLVSYQLAQQRLAGVWLILGAGSMQIVALGLFHQTINHVLGVQAGIMLALLVLVGLSEWLSCQKNRAESQ</sequence>
<feature type="transmembrane region" description="Helical" evidence="6">
    <location>
        <begin position="252"/>
        <end position="278"/>
    </location>
</feature>
<keyword evidence="3 6" id="KW-0812">Transmembrane</keyword>
<reference evidence="7 8" key="1">
    <citation type="journal article" date="2011" name="Stand. Genomic Sci.">
        <title>Complete genome sequence of the filamentous gliding predatory bacterium Herpetosiphon aurantiacus type strain (114-95(T)).</title>
        <authorList>
            <person name="Kiss H."/>
            <person name="Nett M."/>
            <person name="Domin N."/>
            <person name="Martin K."/>
            <person name="Maresca J.A."/>
            <person name="Copeland A."/>
            <person name="Lapidus A."/>
            <person name="Lucas S."/>
            <person name="Berry K.W."/>
            <person name="Glavina Del Rio T."/>
            <person name="Dalin E."/>
            <person name="Tice H."/>
            <person name="Pitluck S."/>
            <person name="Richardson P."/>
            <person name="Bruce D."/>
            <person name="Goodwin L."/>
            <person name="Han C."/>
            <person name="Detter J.C."/>
            <person name="Schmutz J."/>
            <person name="Brettin T."/>
            <person name="Land M."/>
            <person name="Hauser L."/>
            <person name="Kyrpides N.C."/>
            <person name="Ivanova N."/>
            <person name="Goker M."/>
            <person name="Woyke T."/>
            <person name="Klenk H.P."/>
            <person name="Bryant D.A."/>
        </authorList>
    </citation>
    <scope>NUCLEOTIDE SEQUENCE [LARGE SCALE GENOMIC DNA]</scope>
    <source>
        <strain evidence="8">ATCC 23779 / DSM 785 / 114-95</strain>
    </source>
</reference>
<proteinExistence type="predicted"/>
<name>A9AXJ4_HERA2</name>
<feature type="transmembrane region" description="Helical" evidence="6">
    <location>
        <begin position="385"/>
        <end position="406"/>
    </location>
</feature>
<dbReference type="InterPro" id="IPR050833">
    <property type="entry name" value="Poly_Biosynth_Transport"/>
</dbReference>
<dbReference type="EMBL" id="CP000875">
    <property type="protein sequence ID" value="ABX03408.1"/>
    <property type="molecule type" value="Genomic_DNA"/>
</dbReference>
<dbReference type="PANTHER" id="PTHR30250">
    <property type="entry name" value="PST FAMILY PREDICTED COLANIC ACID TRANSPORTER"/>
    <property type="match status" value="1"/>
</dbReference>
<dbReference type="InParanoid" id="A9AXJ4"/>
<feature type="transmembrane region" description="Helical" evidence="6">
    <location>
        <begin position="58"/>
        <end position="78"/>
    </location>
</feature>
<dbReference type="HOGENOM" id="CLU_051623_0_0_0"/>
<feature type="transmembrane region" description="Helical" evidence="6">
    <location>
        <begin position="98"/>
        <end position="117"/>
    </location>
</feature>
<dbReference type="AlphaFoldDB" id="A9AXJ4"/>
<evidence type="ECO:0000256" key="1">
    <source>
        <dbReference type="ARBA" id="ARBA00004651"/>
    </source>
</evidence>
<evidence type="ECO:0000256" key="3">
    <source>
        <dbReference type="ARBA" id="ARBA00022692"/>
    </source>
</evidence>
<keyword evidence="8" id="KW-1185">Reference proteome</keyword>
<evidence type="ECO:0000313" key="7">
    <source>
        <dbReference type="EMBL" id="ABX03408.1"/>
    </source>
</evidence>
<dbReference type="PANTHER" id="PTHR30250:SF26">
    <property type="entry name" value="PSMA PROTEIN"/>
    <property type="match status" value="1"/>
</dbReference>
<feature type="transmembrane region" description="Helical" evidence="6">
    <location>
        <begin position="123"/>
        <end position="141"/>
    </location>
</feature>
<evidence type="ECO:0000256" key="5">
    <source>
        <dbReference type="ARBA" id="ARBA00023136"/>
    </source>
</evidence>
<keyword evidence="2" id="KW-1003">Cell membrane</keyword>
<dbReference type="eggNOG" id="COG2244">
    <property type="taxonomic scope" value="Bacteria"/>
</dbReference>
<organism evidence="7 8">
    <name type="scientific">Herpetosiphon aurantiacus (strain ATCC 23779 / DSM 785 / 114-95)</name>
    <dbReference type="NCBI Taxonomy" id="316274"/>
    <lineage>
        <taxon>Bacteria</taxon>
        <taxon>Bacillati</taxon>
        <taxon>Chloroflexota</taxon>
        <taxon>Chloroflexia</taxon>
        <taxon>Herpetosiphonales</taxon>
        <taxon>Herpetosiphonaceae</taxon>
        <taxon>Herpetosiphon</taxon>
    </lineage>
</organism>
<accession>A9AXJ4</accession>
<dbReference type="Proteomes" id="UP000000787">
    <property type="component" value="Chromosome"/>
</dbReference>
<keyword evidence="5 6" id="KW-0472">Membrane</keyword>